<dbReference type="InterPro" id="IPR023996">
    <property type="entry name" value="TonB-dep_OMP_SusC/RagA"/>
</dbReference>
<keyword evidence="6 7" id="KW-0998">Cell outer membrane</keyword>
<evidence type="ECO:0000256" key="7">
    <source>
        <dbReference type="PROSITE-ProRule" id="PRU01360"/>
    </source>
</evidence>
<evidence type="ECO:0000256" key="8">
    <source>
        <dbReference type="SAM" id="SignalP"/>
    </source>
</evidence>
<dbReference type="PROSITE" id="PS52016">
    <property type="entry name" value="TONB_DEPENDENT_REC_3"/>
    <property type="match status" value="1"/>
</dbReference>
<dbReference type="InterPro" id="IPR023997">
    <property type="entry name" value="TonB-dep_OMP_SusC/RagA_CS"/>
</dbReference>
<keyword evidence="2 7" id="KW-0813">Transport</keyword>
<evidence type="ECO:0000256" key="4">
    <source>
        <dbReference type="ARBA" id="ARBA00022692"/>
    </source>
</evidence>
<feature type="chain" id="PRO_5046050297" evidence="8">
    <location>
        <begin position="30"/>
        <end position="1062"/>
    </location>
</feature>
<evidence type="ECO:0000256" key="6">
    <source>
        <dbReference type="ARBA" id="ARBA00023237"/>
    </source>
</evidence>
<dbReference type="InterPro" id="IPR036942">
    <property type="entry name" value="Beta-barrel_TonB_sf"/>
</dbReference>
<dbReference type="NCBIfam" id="TIGR04057">
    <property type="entry name" value="SusC_RagA_signa"/>
    <property type="match status" value="1"/>
</dbReference>
<dbReference type="InterPro" id="IPR037066">
    <property type="entry name" value="Plug_dom_sf"/>
</dbReference>
<gene>
    <name evidence="10" type="ORF">HHX25_09115</name>
</gene>
<keyword evidence="11" id="KW-1185">Reference proteome</keyword>
<dbReference type="NCBIfam" id="TIGR04056">
    <property type="entry name" value="OMP_RagA_SusC"/>
    <property type="match status" value="1"/>
</dbReference>
<reference evidence="10 11" key="1">
    <citation type="submission" date="2020-04" db="EMBL/GenBank/DDBJ databases">
        <title>A Flavivirga sp. nov.</title>
        <authorList>
            <person name="Sun X."/>
        </authorList>
    </citation>
    <scope>NUCLEOTIDE SEQUENCE [LARGE SCALE GENOMIC DNA]</scope>
    <source>
        <strain evidence="10 11">Y03</strain>
    </source>
</reference>
<evidence type="ECO:0000256" key="5">
    <source>
        <dbReference type="ARBA" id="ARBA00023136"/>
    </source>
</evidence>
<feature type="signal peptide" evidence="8">
    <location>
        <begin position="1"/>
        <end position="29"/>
    </location>
</feature>
<accession>A0ABX1RVS7</accession>
<comment type="subcellular location">
    <subcellularLocation>
        <location evidence="1 7">Cell outer membrane</location>
        <topology evidence="1 7">Multi-pass membrane protein</topology>
    </subcellularLocation>
</comment>
<comment type="similarity">
    <text evidence="7">Belongs to the TonB-dependent receptor family.</text>
</comment>
<dbReference type="Proteomes" id="UP000746690">
    <property type="component" value="Unassembled WGS sequence"/>
</dbReference>
<feature type="domain" description="TonB-dependent receptor plug" evidence="9">
    <location>
        <begin position="124"/>
        <end position="229"/>
    </location>
</feature>
<evidence type="ECO:0000256" key="3">
    <source>
        <dbReference type="ARBA" id="ARBA00022452"/>
    </source>
</evidence>
<dbReference type="Pfam" id="PF07715">
    <property type="entry name" value="Plug"/>
    <property type="match status" value="1"/>
</dbReference>
<keyword evidence="3 7" id="KW-1134">Transmembrane beta strand</keyword>
<dbReference type="Gene3D" id="2.40.170.20">
    <property type="entry name" value="TonB-dependent receptor, beta-barrel domain"/>
    <property type="match status" value="1"/>
</dbReference>
<dbReference type="Gene3D" id="2.60.40.1120">
    <property type="entry name" value="Carboxypeptidase-like, regulatory domain"/>
    <property type="match status" value="1"/>
</dbReference>
<protein>
    <submittedName>
        <fullName evidence="10">SusC/RagA family TonB-linked outer membrane protein</fullName>
    </submittedName>
</protein>
<dbReference type="InterPro" id="IPR039426">
    <property type="entry name" value="TonB-dep_rcpt-like"/>
</dbReference>
<keyword evidence="4 7" id="KW-0812">Transmembrane</keyword>
<dbReference type="Pfam" id="PF13715">
    <property type="entry name" value="CarbopepD_reg_2"/>
    <property type="match status" value="1"/>
</dbReference>
<keyword evidence="5 7" id="KW-0472">Membrane</keyword>
<dbReference type="SUPFAM" id="SSF49464">
    <property type="entry name" value="Carboxypeptidase regulatory domain-like"/>
    <property type="match status" value="1"/>
</dbReference>
<evidence type="ECO:0000313" key="11">
    <source>
        <dbReference type="Proteomes" id="UP000746690"/>
    </source>
</evidence>
<dbReference type="SUPFAM" id="SSF56935">
    <property type="entry name" value="Porins"/>
    <property type="match status" value="1"/>
</dbReference>
<comment type="caution">
    <text evidence="10">The sequence shown here is derived from an EMBL/GenBank/DDBJ whole genome shotgun (WGS) entry which is preliminary data.</text>
</comment>
<evidence type="ECO:0000256" key="1">
    <source>
        <dbReference type="ARBA" id="ARBA00004571"/>
    </source>
</evidence>
<dbReference type="InterPro" id="IPR012910">
    <property type="entry name" value="Plug_dom"/>
</dbReference>
<keyword evidence="8" id="KW-0732">Signal</keyword>
<dbReference type="Gene3D" id="2.170.130.10">
    <property type="entry name" value="TonB-dependent receptor, plug domain"/>
    <property type="match status" value="1"/>
</dbReference>
<dbReference type="EMBL" id="JABBHF010000004">
    <property type="protein sequence ID" value="NMH87662.1"/>
    <property type="molecule type" value="Genomic_DNA"/>
</dbReference>
<evidence type="ECO:0000256" key="2">
    <source>
        <dbReference type="ARBA" id="ARBA00022448"/>
    </source>
</evidence>
<organism evidence="10 11">
    <name type="scientific">Flavivirga algicola</name>
    <dbReference type="NCBI Taxonomy" id="2729136"/>
    <lineage>
        <taxon>Bacteria</taxon>
        <taxon>Pseudomonadati</taxon>
        <taxon>Bacteroidota</taxon>
        <taxon>Flavobacteriia</taxon>
        <taxon>Flavobacteriales</taxon>
        <taxon>Flavobacteriaceae</taxon>
        <taxon>Flavivirga</taxon>
    </lineage>
</organism>
<dbReference type="RefSeq" id="WP_169672372.1">
    <property type="nucleotide sequence ID" value="NZ_JABBHF010000004.1"/>
</dbReference>
<sequence length="1062" mass="116844">MKKTNYQTKHSCSIILLLLLSVFSFLGNAQTITVTGTITDESGVPLPGANIIEKGSSNGVQADFDASFSITVSSSNSILEISYVGFKTTEIPINGQSNLSISLKEDTTGLDAVVVVGYGTQRRKDLTGAITSINAEDIAQRGVTNVSEALRGRIAGLSTTVSNSPSGGTNFLVRGDTSLSGGTAPLIVLDGVIYYGSLSDINANDVQSIDVLKDASSAAIFGARSSNGVIIITTKKGRGKSVINFSSSVGISKLVNHPKFRGPQEFLDFKVAAYETNNPGTSGPNPQFYRNPVELDGIDINTWRNYGAANPVDPNIPNNEIWFNRLGMSEIELENYEAGRTTDWFDEVTRIGIRRENSISISGGNEKTSHYFSLGNVENEGFILNDEFKSIRARVNLETKVRSFFKIGVNAQFSRDNGRGSDNTTTANGELSPSFSRAVVQSPYGAKFNEDGSIRLEPFNDAAAINPFFTSSNSTRDIEDDNLIANLFAELELPYGIKYRINWVNSFGWIQDSFFNRTSPDAQGSGGSRRTDRRYTWNVDNIFSWEKQFGENHKLDATVVLNAEKRQSSGHTSRNSQFVPSEILGYSNLGIGTNPLVSSYDTAYSADGLLGRLNYGYKGKYLLTGSVRRDGYSVLGANNRRATFLAGAFAWNISEETFLDNASWIDNLKLRVSYGQNGNRSDLALYSSLALLSPVNYIYSDNGADTPVTGLSSTRLGDANLKWESTESLNIGTDFSIFNGKVFGSLEFYKAKTTDLIVRRALPRITGYSSISTNLGRLDNTGFEASLNAIVVDKPDFAWHSSLNYSTNRNEIVELYGDVEDVLDDQGNVIGQRLADDRANNWFIGESKDINYGFEINGVYTTDEVDEAAIYGRQPGDFRVVDQNGDGVIESIVDQKVLGQKKPRHRINWTNDFTLFKNFNLSISLDSQLGHEDAYNGRFGGGLGPSISWQSQRLNGYSFPYWTPENQLNDWARLGSRANGEQYYESKSFVRIQNITLGYTFPNSVTDLLHIDALKLSVDLNNVAIFTNWEFYDPETYRSGGYGQPSARPVPFIGTARLLITL</sequence>
<dbReference type="InterPro" id="IPR008969">
    <property type="entry name" value="CarboxyPept-like_regulatory"/>
</dbReference>
<evidence type="ECO:0000259" key="9">
    <source>
        <dbReference type="Pfam" id="PF07715"/>
    </source>
</evidence>
<proteinExistence type="inferred from homology"/>
<name>A0ABX1RVS7_9FLAO</name>
<evidence type="ECO:0000313" key="10">
    <source>
        <dbReference type="EMBL" id="NMH87662.1"/>
    </source>
</evidence>